<dbReference type="Gene3D" id="3.40.630.30">
    <property type="match status" value="1"/>
</dbReference>
<name>A0A8I6RVE5_CIMLE</name>
<dbReference type="OMA" id="QCIALIN"/>
<dbReference type="AlphaFoldDB" id="A0A8I6RVE5"/>
<dbReference type="InterPro" id="IPR016181">
    <property type="entry name" value="Acyl_CoA_acyltransferase"/>
</dbReference>
<dbReference type="GO" id="GO:0008080">
    <property type="term" value="F:N-acetyltransferase activity"/>
    <property type="evidence" value="ECO:0007669"/>
    <property type="project" value="InterPro"/>
</dbReference>
<gene>
    <name evidence="3" type="primary">106668261</name>
</gene>
<evidence type="ECO:0000313" key="4">
    <source>
        <dbReference type="Proteomes" id="UP000494040"/>
    </source>
</evidence>
<proteinExistence type="predicted"/>
<evidence type="ECO:0000313" key="3">
    <source>
        <dbReference type="EnsemblMetazoa" id="XP_014252337.1"/>
    </source>
</evidence>
<protein>
    <recommendedName>
        <fullName evidence="2">N-acetyltransferase domain-containing protein</fullName>
    </recommendedName>
</protein>
<organism evidence="3 4">
    <name type="scientific">Cimex lectularius</name>
    <name type="common">Bed bug</name>
    <name type="synonym">Acanthia lectularia</name>
    <dbReference type="NCBI Taxonomy" id="79782"/>
    <lineage>
        <taxon>Eukaryota</taxon>
        <taxon>Metazoa</taxon>
        <taxon>Ecdysozoa</taxon>
        <taxon>Arthropoda</taxon>
        <taxon>Hexapoda</taxon>
        <taxon>Insecta</taxon>
        <taxon>Pterygota</taxon>
        <taxon>Neoptera</taxon>
        <taxon>Paraneoptera</taxon>
        <taxon>Hemiptera</taxon>
        <taxon>Heteroptera</taxon>
        <taxon>Panheteroptera</taxon>
        <taxon>Cimicomorpha</taxon>
        <taxon>Cimicidae</taxon>
        <taxon>Cimex</taxon>
    </lineage>
</organism>
<dbReference type="Pfam" id="PF00583">
    <property type="entry name" value="Acetyltransf_1"/>
    <property type="match status" value="1"/>
</dbReference>
<dbReference type="EnsemblMetazoa" id="XM_014396850.1">
    <property type="protein sequence ID" value="XP_014252336.1"/>
    <property type="gene ID" value="LOC106668261"/>
</dbReference>
<keyword evidence="4" id="KW-1185">Reference proteome</keyword>
<dbReference type="SUPFAM" id="SSF55729">
    <property type="entry name" value="Acyl-CoA N-acyltransferases (Nat)"/>
    <property type="match status" value="1"/>
</dbReference>
<dbReference type="InterPro" id="IPR039840">
    <property type="entry name" value="NAA80"/>
</dbReference>
<dbReference type="CDD" id="cd04301">
    <property type="entry name" value="NAT_SF"/>
    <property type="match status" value="1"/>
</dbReference>
<accession>A0A8I6RVE5</accession>
<dbReference type="PROSITE" id="PS51186">
    <property type="entry name" value="GNAT"/>
    <property type="match status" value="1"/>
</dbReference>
<sequence length="195" mass="22597">MEHLQVYPVHKYRQYVLDCCDLLNSEWPKSKSARLQSLFTSCDQFPTHLMLLLNDEQVVGHLKLTEINYGGDDIMVESVVIHPDHRKKGWGKILMEGAEEYARKRGKKMLYLSTRGQEGFYQKLGYDNCKPILYLGFALEWTPNDCEPMKKNKTETFDCENAPLPPPLPSNESRPKAKTLFRDIKSSKTYMCKSI</sequence>
<dbReference type="GO" id="GO:0005737">
    <property type="term" value="C:cytoplasm"/>
    <property type="evidence" value="ECO:0007669"/>
    <property type="project" value="TreeGrafter"/>
</dbReference>
<dbReference type="OrthoDB" id="329272at2759"/>
<dbReference type="Proteomes" id="UP000494040">
    <property type="component" value="Unassembled WGS sequence"/>
</dbReference>
<dbReference type="PANTHER" id="PTHR13538:SF4">
    <property type="entry name" value="N-ALPHA-ACETYLTRANSFERASE 80"/>
    <property type="match status" value="1"/>
</dbReference>
<evidence type="ECO:0000259" key="2">
    <source>
        <dbReference type="PROSITE" id="PS51186"/>
    </source>
</evidence>
<dbReference type="InterPro" id="IPR000182">
    <property type="entry name" value="GNAT_dom"/>
</dbReference>
<evidence type="ECO:0000256" key="1">
    <source>
        <dbReference type="SAM" id="MobiDB-lite"/>
    </source>
</evidence>
<dbReference type="GO" id="GO:1905502">
    <property type="term" value="F:acetyl-CoA binding"/>
    <property type="evidence" value="ECO:0007669"/>
    <property type="project" value="TreeGrafter"/>
</dbReference>
<feature type="region of interest" description="Disordered" evidence="1">
    <location>
        <begin position="158"/>
        <end position="177"/>
    </location>
</feature>
<dbReference type="PANTHER" id="PTHR13538">
    <property type="entry name" value="N-ACETYLTRANSFERASE 6"/>
    <property type="match status" value="1"/>
</dbReference>
<dbReference type="KEGG" id="clec:106668261"/>
<reference evidence="3" key="1">
    <citation type="submission" date="2022-01" db="UniProtKB">
        <authorList>
            <consortium name="EnsemblMetazoa"/>
        </authorList>
    </citation>
    <scope>IDENTIFICATION</scope>
</reference>
<feature type="domain" description="N-acetyltransferase" evidence="2">
    <location>
        <begin position="7"/>
        <end position="154"/>
    </location>
</feature>
<dbReference type="EnsemblMetazoa" id="XM_014396851.1">
    <property type="protein sequence ID" value="XP_014252337.1"/>
    <property type="gene ID" value="LOC106668261"/>
</dbReference>